<evidence type="ECO:0008006" key="3">
    <source>
        <dbReference type="Google" id="ProtNLM"/>
    </source>
</evidence>
<gene>
    <name evidence="1" type="ORF">K431DRAFT_306283</name>
</gene>
<accession>A0A9P4Q069</accession>
<organism evidence="1 2">
    <name type="scientific">Polychaeton citri CBS 116435</name>
    <dbReference type="NCBI Taxonomy" id="1314669"/>
    <lineage>
        <taxon>Eukaryota</taxon>
        <taxon>Fungi</taxon>
        <taxon>Dikarya</taxon>
        <taxon>Ascomycota</taxon>
        <taxon>Pezizomycotina</taxon>
        <taxon>Dothideomycetes</taxon>
        <taxon>Dothideomycetidae</taxon>
        <taxon>Capnodiales</taxon>
        <taxon>Capnodiaceae</taxon>
        <taxon>Polychaeton</taxon>
    </lineage>
</organism>
<protein>
    <recommendedName>
        <fullName evidence="3">CoA-dependent acyltransferase</fullName>
    </recommendedName>
</protein>
<comment type="caution">
    <text evidence="1">The sequence shown here is derived from an EMBL/GenBank/DDBJ whole genome shotgun (WGS) entry which is preliminary data.</text>
</comment>
<evidence type="ECO:0000313" key="2">
    <source>
        <dbReference type="Proteomes" id="UP000799441"/>
    </source>
</evidence>
<dbReference type="Proteomes" id="UP000799441">
    <property type="component" value="Unassembled WGS sequence"/>
</dbReference>
<dbReference type="AlphaFoldDB" id="A0A9P4Q069"/>
<dbReference type="InterPro" id="IPR023213">
    <property type="entry name" value="CAT-like_dom_sf"/>
</dbReference>
<proteinExistence type="predicted"/>
<sequence length="583" mass="65462">MIAEISSSHWLDQYGSDTFQWQLHETTGGRKILHRPIGLVESSFDSDGRYYEGRADVLIQLQLEIVTSLSLDAIKDKIKLAWACLRCQHLMLQTRAVPLRDLQLSDARGLDDSSALHFGFDVAQTSDDAVRQAIEQITFLDEHYHTVNQPDFSVHCQNVARIVDPSTSLTKLFVLPIYRTSSGRAALQFVTVMGHQVVDGLTSTRWMRHFLDILNHTNDELLAKIAKSLDINTMISRLPPAQEAAYPQITGSRARQRWFWLLTRILRHVRRSLPEGFENPLKRHAGPKAPTSLSPTYSSVLDYSRVPPLNSFPCFAKVSVRDTERLHKLCRQANVSIGSGCFALAALTMMEMYERREPEIPLQDRKPFITGFPLDPRGFLSKKLEPDSLMLAFSDGIMLPFLPSHLPLDGRLRLVAKQAHRQLRVYQKRKTLQSETVIDPHYMGSRGGGRMLQIQYLNSLERSDTNRPAHLRQGINPQGAYPMRPNVNRATCGVSSVGRREVLIRQGLYDLEGGTKDFVADFIDMKAMVRPREGEFLIGVAGTDQGVHASVSVDGSAIDPALAAEWQGLFESVLNDAALTAKL</sequence>
<reference evidence="1" key="1">
    <citation type="journal article" date="2020" name="Stud. Mycol.">
        <title>101 Dothideomycetes genomes: a test case for predicting lifestyles and emergence of pathogens.</title>
        <authorList>
            <person name="Haridas S."/>
            <person name="Albert R."/>
            <person name="Binder M."/>
            <person name="Bloem J."/>
            <person name="Labutti K."/>
            <person name="Salamov A."/>
            <person name="Andreopoulos B."/>
            <person name="Baker S."/>
            <person name="Barry K."/>
            <person name="Bills G."/>
            <person name="Bluhm B."/>
            <person name="Cannon C."/>
            <person name="Castanera R."/>
            <person name="Culley D."/>
            <person name="Daum C."/>
            <person name="Ezra D."/>
            <person name="Gonzalez J."/>
            <person name="Henrissat B."/>
            <person name="Kuo A."/>
            <person name="Liang C."/>
            <person name="Lipzen A."/>
            <person name="Lutzoni F."/>
            <person name="Magnuson J."/>
            <person name="Mondo S."/>
            <person name="Nolan M."/>
            <person name="Ohm R."/>
            <person name="Pangilinan J."/>
            <person name="Park H.-J."/>
            <person name="Ramirez L."/>
            <person name="Alfaro M."/>
            <person name="Sun H."/>
            <person name="Tritt A."/>
            <person name="Yoshinaga Y."/>
            <person name="Zwiers L.-H."/>
            <person name="Turgeon B."/>
            <person name="Goodwin S."/>
            <person name="Spatafora J."/>
            <person name="Crous P."/>
            <person name="Grigoriev I."/>
        </authorList>
    </citation>
    <scope>NUCLEOTIDE SEQUENCE</scope>
    <source>
        <strain evidence="1">CBS 116435</strain>
    </source>
</reference>
<evidence type="ECO:0000313" key="1">
    <source>
        <dbReference type="EMBL" id="KAF2718157.1"/>
    </source>
</evidence>
<keyword evidence="2" id="KW-1185">Reference proteome</keyword>
<dbReference type="Gene3D" id="3.30.559.10">
    <property type="entry name" value="Chloramphenicol acetyltransferase-like domain"/>
    <property type="match status" value="1"/>
</dbReference>
<name>A0A9P4Q069_9PEZI</name>
<dbReference type="OrthoDB" id="3355480at2759"/>
<dbReference type="EMBL" id="MU003829">
    <property type="protein sequence ID" value="KAF2718157.1"/>
    <property type="molecule type" value="Genomic_DNA"/>
</dbReference>